<proteinExistence type="predicted"/>
<organism evidence="3 4">
    <name type="scientific">Microcystis novacekii Mn_MB_F_20050700_S1D</name>
    <dbReference type="NCBI Taxonomy" id="2486266"/>
    <lineage>
        <taxon>Bacteria</taxon>
        <taxon>Bacillati</taxon>
        <taxon>Cyanobacteriota</taxon>
        <taxon>Cyanophyceae</taxon>
        <taxon>Oscillatoriophycideae</taxon>
        <taxon>Chroococcales</taxon>
        <taxon>Microcystaceae</taxon>
        <taxon>Microcystis</taxon>
    </lineage>
</organism>
<evidence type="ECO:0000313" key="3">
    <source>
        <dbReference type="EMBL" id="TRU88438.1"/>
    </source>
</evidence>
<protein>
    <recommendedName>
        <fullName evidence="2">DUF7689 domain-containing protein</fullName>
    </recommendedName>
</protein>
<dbReference type="EMBL" id="SFAV01000139">
    <property type="protein sequence ID" value="TRU88438.1"/>
    <property type="molecule type" value="Genomic_DNA"/>
</dbReference>
<evidence type="ECO:0000313" key="4">
    <source>
        <dbReference type="Proteomes" id="UP000319191"/>
    </source>
</evidence>
<sequence length="505" mass="56215">MSHRTLTTLASVVVSHSHPEQGWEWTPAEKASKQADTLASYPGIQPVQYVHLDHTSEELLPTRRYNCWGFTFNPRQCWINSGNDVQNILNANGTQVFSPNIRIGDVICYRNSSNTITHTGRVWSVDASGQATLIQSKWGNVGEYLHPPLTVPTSYGTNVSYWHVTPLTGKGDAWIEDNGADDRLPYPPGTRWLSPDLWCNNSGGTTHQDPVRGFSNQLYVRLHNPDTLPISNATVRFYWADPNGGIPHTDWHDIGTASVSVPPGGTAIAGPVTWMPDSSVPEHSCLLAIADTGDSPFAATTLDPIVWPYDMARDNNIVQRNISVIALKGSFLKPIHLPFIALNPLPDKQPIEVRVDLTPVDLRDLGVLNLDLPTISLSLNEMDRRLQPQIRQLRQIRPRPAIALDVEAGGDFWQFRGGRISTRGMILATTPVSFGQGGRLNLIVTPTRTLCPGQTYRIDIEQRVGDQVTGGMTYIIFAVEKVIAWPWWIVIWQAFISWLKSVFIR</sequence>
<keyword evidence="1" id="KW-1133">Transmembrane helix</keyword>
<accession>A0A552IY94</accession>
<feature type="domain" description="DUF7689" evidence="2">
    <location>
        <begin position="62"/>
        <end position="161"/>
    </location>
</feature>
<evidence type="ECO:0000256" key="1">
    <source>
        <dbReference type="SAM" id="Phobius"/>
    </source>
</evidence>
<name>A0A552IY94_9CHRO</name>
<gene>
    <name evidence="3" type="ORF">EWV54_10455</name>
</gene>
<dbReference type="Proteomes" id="UP000319191">
    <property type="component" value="Unassembled WGS sequence"/>
</dbReference>
<keyword evidence="1" id="KW-0472">Membrane</keyword>
<evidence type="ECO:0000259" key="2">
    <source>
        <dbReference type="Pfam" id="PF24738"/>
    </source>
</evidence>
<reference evidence="3 4" key="1">
    <citation type="submission" date="2019-01" db="EMBL/GenBank/DDBJ databases">
        <title>Coherence of Microcystis species and biogeography revealed through population genomics.</title>
        <authorList>
            <person name="Perez-Carrascal O.M."/>
            <person name="Terrat Y."/>
            <person name="Giani A."/>
            <person name="Fortin N."/>
            <person name="Tromas N."/>
            <person name="Shapiro B.J."/>
        </authorList>
    </citation>
    <scope>NUCLEOTIDE SEQUENCE [LARGE SCALE GENOMIC DNA]</scope>
    <source>
        <strain evidence="3">Mn_MB_F_20050700_S1D</strain>
    </source>
</reference>
<feature type="transmembrane region" description="Helical" evidence="1">
    <location>
        <begin position="485"/>
        <end position="503"/>
    </location>
</feature>
<keyword evidence="1" id="KW-0812">Transmembrane</keyword>
<dbReference type="Pfam" id="PF24738">
    <property type="entry name" value="DUF7689"/>
    <property type="match status" value="1"/>
</dbReference>
<comment type="caution">
    <text evidence="3">The sequence shown here is derived from an EMBL/GenBank/DDBJ whole genome shotgun (WGS) entry which is preliminary data.</text>
</comment>
<dbReference type="InterPro" id="IPR056106">
    <property type="entry name" value="DUF7689"/>
</dbReference>
<dbReference type="AlphaFoldDB" id="A0A552IY94"/>